<evidence type="ECO:0000313" key="6">
    <source>
        <dbReference type="Proteomes" id="UP000664132"/>
    </source>
</evidence>
<evidence type="ECO:0000313" key="5">
    <source>
        <dbReference type="EMBL" id="KAG4418122.1"/>
    </source>
</evidence>
<evidence type="ECO:0000256" key="1">
    <source>
        <dbReference type="ARBA" id="ARBA00006484"/>
    </source>
</evidence>
<dbReference type="PROSITE" id="PS00061">
    <property type="entry name" value="ADH_SHORT"/>
    <property type="match status" value="1"/>
</dbReference>
<dbReference type="InterPro" id="IPR002347">
    <property type="entry name" value="SDR_fam"/>
</dbReference>
<keyword evidence="2" id="KW-0521">NADP</keyword>
<dbReference type="PANTHER" id="PTHR43976">
    <property type="entry name" value="SHORT CHAIN DEHYDROGENASE"/>
    <property type="match status" value="1"/>
</dbReference>
<dbReference type="Proteomes" id="UP000664132">
    <property type="component" value="Unassembled WGS sequence"/>
</dbReference>
<keyword evidence="3" id="KW-0560">Oxidoreductase</keyword>
<reference evidence="5" key="1">
    <citation type="submission" date="2021-02" db="EMBL/GenBank/DDBJ databases">
        <title>Genome sequence Cadophora malorum strain M34.</title>
        <authorList>
            <person name="Stefanovic E."/>
            <person name="Vu D."/>
            <person name="Scully C."/>
            <person name="Dijksterhuis J."/>
            <person name="Roader J."/>
            <person name="Houbraken J."/>
        </authorList>
    </citation>
    <scope>NUCLEOTIDE SEQUENCE</scope>
    <source>
        <strain evidence="5">M34</strain>
    </source>
</reference>
<dbReference type="InterPro" id="IPR036291">
    <property type="entry name" value="NAD(P)-bd_dom_sf"/>
</dbReference>
<dbReference type="PRINTS" id="PR00080">
    <property type="entry name" value="SDRFAMILY"/>
</dbReference>
<dbReference type="Pfam" id="PF00106">
    <property type="entry name" value="adh_short"/>
    <property type="match status" value="1"/>
</dbReference>
<evidence type="ECO:0000256" key="4">
    <source>
        <dbReference type="RuleBase" id="RU000363"/>
    </source>
</evidence>
<proteinExistence type="inferred from homology"/>
<name>A0A8H7W7F8_9HELO</name>
<dbReference type="EMBL" id="JAFJYH010000136">
    <property type="protein sequence ID" value="KAG4418122.1"/>
    <property type="molecule type" value="Genomic_DNA"/>
</dbReference>
<organism evidence="5 6">
    <name type="scientific">Cadophora malorum</name>
    <dbReference type="NCBI Taxonomy" id="108018"/>
    <lineage>
        <taxon>Eukaryota</taxon>
        <taxon>Fungi</taxon>
        <taxon>Dikarya</taxon>
        <taxon>Ascomycota</taxon>
        <taxon>Pezizomycotina</taxon>
        <taxon>Leotiomycetes</taxon>
        <taxon>Helotiales</taxon>
        <taxon>Ploettnerulaceae</taxon>
        <taxon>Cadophora</taxon>
    </lineage>
</organism>
<sequence length="311" mass="33687">MDTSNTELYKLPVDAVWLITGCSSGLGKSLALLVNSNSTQRLVATARQADSLSSIPEGPNVLKVTLDVTSVSSINGAVAAALEAFGRIDVLVNNAGYSVMGDTESTTEEQARRVVETDFWGTSKLTIHAMRVMREENPKTGQQGGVVMNVTSAGGFIGFPGSAYYNASKFAVEGFTESVSREVRPEWNIHFCLIEPGGISTNFAGTSLVRSAPHPSYSTPDTPARLLEGYILNVDNHKTWSSPQSVAAAMYEVVSRGQRIPIRVPLGPDAWGLIKDEVKQVDKDLDELRYLSESVGNAKQFDSIHFIRKDK</sequence>
<protein>
    <recommendedName>
        <fullName evidence="7">NAD(P)-binding protein</fullName>
    </recommendedName>
</protein>
<evidence type="ECO:0008006" key="7">
    <source>
        <dbReference type="Google" id="ProtNLM"/>
    </source>
</evidence>
<accession>A0A8H7W7F8</accession>
<dbReference type="InterPro" id="IPR020904">
    <property type="entry name" value="Sc_DH/Rdtase_CS"/>
</dbReference>
<dbReference type="OrthoDB" id="1274115at2759"/>
<dbReference type="Gene3D" id="3.40.50.720">
    <property type="entry name" value="NAD(P)-binding Rossmann-like Domain"/>
    <property type="match status" value="1"/>
</dbReference>
<dbReference type="CDD" id="cd05374">
    <property type="entry name" value="17beta-HSD-like_SDR_c"/>
    <property type="match status" value="1"/>
</dbReference>
<comment type="caution">
    <text evidence="5">The sequence shown here is derived from an EMBL/GenBank/DDBJ whole genome shotgun (WGS) entry which is preliminary data.</text>
</comment>
<dbReference type="PANTHER" id="PTHR43976:SF16">
    <property type="entry name" value="SHORT-CHAIN DEHYDROGENASE_REDUCTASE FAMILY PROTEIN"/>
    <property type="match status" value="1"/>
</dbReference>
<gene>
    <name evidence="5" type="ORF">IFR04_008715</name>
</gene>
<dbReference type="GO" id="GO:0016491">
    <property type="term" value="F:oxidoreductase activity"/>
    <property type="evidence" value="ECO:0007669"/>
    <property type="project" value="UniProtKB-KW"/>
</dbReference>
<evidence type="ECO:0000256" key="2">
    <source>
        <dbReference type="ARBA" id="ARBA00022857"/>
    </source>
</evidence>
<comment type="similarity">
    <text evidence="1 4">Belongs to the short-chain dehydrogenases/reductases (SDR) family.</text>
</comment>
<dbReference type="PRINTS" id="PR00081">
    <property type="entry name" value="GDHRDH"/>
</dbReference>
<evidence type="ECO:0000256" key="3">
    <source>
        <dbReference type="ARBA" id="ARBA00023002"/>
    </source>
</evidence>
<keyword evidence="6" id="KW-1185">Reference proteome</keyword>
<dbReference type="InterPro" id="IPR051911">
    <property type="entry name" value="SDR_oxidoreductase"/>
</dbReference>
<dbReference type="AlphaFoldDB" id="A0A8H7W7F8"/>
<dbReference type="SUPFAM" id="SSF51735">
    <property type="entry name" value="NAD(P)-binding Rossmann-fold domains"/>
    <property type="match status" value="1"/>
</dbReference>